<keyword evidence="2" id="KW-0808">Transferase</keyword>
<sequence length="1005" mass="117601">MNQQIPEILDTQNAQNNQQGVPCNPFGQQASSNFLGQSNQQFSQMQYPPIQFSNNILPQLPPQFPQSPNQFQFQPNQGFPQAVPPMMPRMNTPNANSMMFQFPQNNGFFPQPPMLQKNQVKNNDDEVQKLKEKVRDQEAEIQRLKNKLSTITEESNSLQQNYKNKDKENDELKGSLQKSKISFNDEIENRKQQLYIYQLRCEELEEKERKSAQANKKLQNEINILNDEYQQYKEKINQLHQVNNESSIKTLQQSKNLEDLRNEIDKLNDKVNSQNNEIQQKDQLIETLKKIQSDYIQNKSYNQDVSSTTDKATLIQLNKDLENNINILEHNYKELETKFQMLEIENKMHQDKAKFFEECTEEMRSKLEQNQKKNQNFENDETQQFIKEFQQRQQDTKNSQQDEMKKAKEKLLQKKQKEQQEQEQRNREGKQKMLQQIEKAGKIQCCFVMDLFKSNDKQAKAIIKAAQSCQKLIKINTNRHSVWGAVCYGYSKTGLQIKTQEFSQSSDDVSNFLTNQKLNQDQKDQPEDLKSALLAMLNLKWTEKYKLAILIPNSPCHGKIYHHPKKYSTWFGLFSVNYDTKPNDNLEDIIKELIKREIVLLVIRQNDETTIMCNQLQILYTKSNAAPLFYTLSVKDLGSKNSDQNLNQKIQHMVGHMIGTSNERTKTKINYQMRDQNFKEGLIDKRNLKEEVIIINKDLQQEFQKQGEQQKGNFPEASVQDAIEDKNTFEKEIEKNKDCQDGALQAICKKKGDIANFQTQVKCEDFNCKVYSVELKQASFDSKIQNIDKIRYEENDFDLKEQAQWQCVRTKNPFALGMMKKVYLMKKKNNTEEIYVVKIPIDKGTYNKLSDAVNDCRSHLIAKNMMKLFIEKLTSVNAKTPQVQYTQFLILEENQSKYWIAERFFEGEFKKYNNNDGYINDENNDLNAISQGFSFFTYQMSSFNYIINDIQGIKNYFTDPAINTVKGNFDETDVGEEGISNYLTIFQAKKDICEQLLNSIGIDID</sequence>
<proteinExistence type="predicted"/>
<dbReference type="OrthoDB" id="430683at2759"/>
<dbReference type="Proteomes" id="UP000000600">
    <property type="component" value="Unassembled WGS sequence"/>
</dbReference>
<dbReference type="PANTHER" id="PTHR47763">
    <property type="entry name" value="ALPHA-PROTEIN KINASE VWKA"/>
    <property type="match status" value="1"/>
</dbReference>
<evidence type="ECO:0000256" key="2">
    <source>
        <dbReference type="ARBA" id="ARBA00022679"/>
    </source>
</evidence>
<organism evidence="6 7">
    <name type="scientific">Paramecium tetraurelia</name>
    <dbReference type="NCBI Taxonomy" id="5888"/>
    <lineage>
        <taxon>Eukaryota</taxon>
        <taxon>Sar</taxon>
        <taxon>Alveolata</taxon>
        <taxon>Ciliophora</taxon>
        <taxon>Intramacronucleata</taxon>
        <taxon>Oligohymenophorea</taxon>
        <taxon>Peniculida</taxon>
        <taxon>Parameciidae</taxon>
        <taxon>Paramecium</taxon>
    </lineage>
</organism>
<evidence type="ECO:0000313" key="6">
    <source>
        <dbReference type="EMBL" id="CAK86481.1"/>
    </source>
</evidence>
<dbReference type="HOGENOM" id="CLU_275143_0_0_1"/>
<dbReference type="GeneID" id="5039663"/>
<dbReference type="PANTHER" id="PTHR47763:SF1">
    <property type="entry name" value="DUF659 DOMAIN-CONTAINING PROTEIN"/>
    <property type="match status" value="1"/>
</dbReference>
<dbReference type="InterPro" id="IPR004166">
    <property type="entry name" value="a-kinase_dom"/>
</dbReference>
<feature type="compositionally biased region" description="Basic and acidic residues" evidence="4">
    <location>
        <begin position="400"/>
        <end position="431"/>
    </location>
</feature>
<name>A0DTW4_PARTE</name>
<protein>
    <recommendedName>
        <fullName evidence="5">Alpha-type protein kinase domain-containing protein</fullName>
    </recommendedName>
</protein>
<dbReference type="GO" id="GO:0005524">
    <property type="term" value="F:ATP binding"/>
    <property type="evidence" value="ECO:0007669"/>
    <property type="project" value="InterPro"/>
</dbReference>
<dbReference type="GO" id="GO:0004674">
    <property type="term" value="F:protein serine/threonine kinase activity"/>
    <property type="evidence" value="ECO:0007669"/>
    <property type="project" value="UniProtKB-KW"/>
</dbReference>
<feature type="region of interest" description="Disordered" evidence="4">
    <location>
        <begin position="13"/>
        <end position="33"/>
    </location>
</feature>
<dbReference type="OMA" id="FALGMMK"/>
<dbReference type="Pfam" id="PF02816">
    <property type="entry name" value="Alpha_kinase"/>
    <property type="match status" value="1"/>
</dbReference>
<evidence type="ECO:0000259" key="5">
    <source>
        <dbReference type="PROSITE" id="PS51158"/>
    </source>
</evidence>
<dbReference type="RefSeq" id="XP_001453878.1">
    <property type="nucleotide sequence ID" value="XM_001453841.2"/>
</dbReference>
<keyword evidence="1" id="KW-0723">Serine/threonine-protein kinase</keyword>
<dbReference type="PROSITE" id="PS51158">
    <property type="entry name" value="ALPHA_KINASE"/>
    <property type="match status" value="1"/>
</dbReference>
<evidence type="ECO:0000256" key="4">
    <source>
        <dbReference type="SAM" id="MobiDB-lite"/>
    </source>
</evidence>
<dbReference type="SMART" id="SM00811">
    <property type="entry name" value="Alpha_kinase"/>
    <property type="match status" value="1"/>
</dbReference>
<dbReference type="EMBL" id="CT868574">
    <property type="protein sequence ID" value="CAK86481.1"/>
    <property type="molecule type" value="Genomic_DNA"/>
</dbReference>
<accession>A0DTW4</accession>
<dbReference type="KEGG" id="ptm:GSPATT00020164001"/>
<evidence type="ECO:0000256" key="1">
    <source>
        <dbReference type="ARBA" id="ARBA00022527"/>
    </source>
</evidence>
<dbReference type="CDD" id="cd04515">
    <property type="entry name" value="Alpha_kinase"/>
    <property type="match status" value="1"/>
</dbReference>
<gene>
    <name evidence="6" type="ORF">GSPATT00020164001</name>
</gene>
<dbReference type="InParanoid" id="A0DTW4"/>
<evidence type="ECO:0000313" key="7">
    <source>
        <dbReference type="Proteomes" id="UP000000600"/>
    </source>
</evidence>
<feature type="domain" description="Alpha-type protein kinase" evidence="5">
    <location>
        <begin position="784"/>
        <end position="1002"/>
    </location>
</feature>
<dbReference type="SUPFAM" id="SSF56112">
    <property type="entry name" value="Protein kinase-like (PK-like)"/>
    <property type="match status" value="1"/>
</dbReference>
<evidence type="ECO:0000256" key="3">
    <source>
        <dbReference type="ARBA" id="ARBA00022777"/>
    </source>
</evidence>
<keyword evidence="7" id="KW-1185">Reference proteome</keyword>
<keyword evidence="3" id="KW-0418">Kinase</keyword>
<dbReference type="InterPro" id="IPR052969">
    <property type="entry name" value="Thr-specific_kinase-like"/>
</dbReference>
<feature type="region of interest" description="Disordered" evidence="4">
    <location>
        <begin position="390"/>
        <end position="433"/>
    </location>
</feature>
<reference evidence="6 7" key="1">
    <citation type="journal article" date="2006" name="Nature">
        <title>Global trends of whole-genome duplications revealed by the ciliate Paramecium tetraurelia.</title>
        <authorList>
            <consortium name="Genoscope"/>
            <person name="Aury J.-M."/>
            <person name="Jaillon O."/>
            <person name="Duret L."/>
            <person name="Noel B."/>
            <person name="Jubin C."/>
            <person name="Porcel B.M."/>
            <person name="Segurens B."/>
            <person name="Daubin V."/>
            <person name="Anthouard V."/>
            <person name="Aiach N."/>
            <person name="Arnaiz O."/>
            <person name="Billaut A."/>
            <person name="Beisson J."/>
            <person name="Blanc I."/>
            <person name="Bouhouche K."/>
            <person name="Camara F."/>
            <person name="Duharcourt S."/>
            <person name="Guigo R."/>
            <person name="Gogendeau D."/>
            <person name="Katinka M."/>
            <person name="Keller A.-M."/>
            <person name="Kissmehl R."/>
            <person name="Klotz C."/>
            <person name="Koll F."/>
            <person name="Le Moue A."/>
            <person name="Lepere C."/>
            <person name="Malinsky S."/>
            <person name="Nowacki M."/>
            <person name="Nowak J.K."/>
            <person name="Plattner H."/>
            <person name="Poulain J."/>
            <person name="Ruiz F."/>
            <person name="Serrano V."/>
            <person name="Zagulski M."/>
            <person name="Dessen P."/>
            <person name="Betermier M."/>
            <person name="Weissenbach J."/>
            <person name="Scarpelli C."/>
            <person name="Schachter V."/>
            <person name="Sperling L."/>
            <person name="Meyer E."/>
            <person name="Cohen J."/>
            <person name="Wincker P."/>
        </authorList>
    </citation>
    <scope>NUCLEOTIDE SEQUENCE [LARGE SCALE GENOMIC DNA]</scope>
    <source>
        <strain evidence="6 7">Stock d4-2</strain>
    </source>
</reference>
<dbReference type="Gene3D" id="3.20.200.10">
    <property type="entry name" value="MHCK/EF2 kinase"/>
    <property type="match status" value="1"/>
</dbReference>
<dbReference type="AlphaFoldDB" id="A0DTW4"/>
<dbReference type="InterPro" id="IPR011009">
    <property type="entry name" value="Kinase-like_dom_sf"/>
</dbReference>